<evidence type="ECO:0000256" key="4">
    <source>
        <dbReference type="SAM" id="MobiDB-lite"/>
    </source>
</evidence>
<dbReference type="PANTHER" id="PTHR13168">
    <property type="entry name" value="ASSOCIATE OF C-MYC AMY-1"/>
    <property type="match status" value="1"/>
</dbReference>
<feature type="region of interest" description="Disordered" evidence="4">
    <location>
        <begin position="178"/>
        <end position="208"/>
    </location>
</feature>
<gene>
    <name evidence="5" type="ORF">TPSB3V08_LOCUS5966</name>
</gene>
<keyword evidence="3" id="KW-0539">Nucleus</keyword>
<dbReference type="AlphaFoldDB" id="A0A7R9D5N8"/>
<name>A0A7R9D5N8_TIMPO</name>
<dbReference type="PANTHER" id="PTHR13168:SF0">
    <property type="entry name" value="C-MYC-BINDING PROTEIN"/>
    <property type="match status" value="1"/>
</dbReference>
<evidence type="ECO:0000256" key="3">
    <source>
        <dbReference type="ARBA" id="ARBA00023242"/>
    </source>
</evidence>
<proteinExistence type="inferred from homology"/>
<dbReference type="EMBL" id="OD003346">
    <property type="protein sequence ID" value="CAD7407591.1"/>
    <property type="molecule type" value="Genomic_DNA"/>
</dbReference>
<comment type="similarity">
    <text evidence="2">Belongs to the AMY1 family.</text>
</comment>
<accession>A0A7R9D5N8</accession>
<feature type="compositionally biased region" description="Basic and acidic residues" evidence="4">
    <location>
        <begin position="194"/>
        <end position="208"/>
    </location>
</feature>
<dbReference type="PRINTS" id="PR02028">
    <property type="entry name" value="CMYCBINDINGP"/>
</dbReference>
<dbReference type="InterPro" id="IPR026060">
    <property type="entry name" value="AMY1"/>
</dbReference>
<sequence>MREKQGVEKTVNPSELRAGWISFQPSLIGPRTARRGEPEEKYQPWISHESSIGSRTSRRGESEEKYQPWVSHVPATNKGELVAMYRPWISHESSIGPRTARRGEPEGKYQPWVSHVPATNKGELVAMYQPWISHESSIGPRTARRGESEEKYQPWNRSLELPKREYWPIEKKEMSCEERPSTSIVRNRSHKKGGREERLRDGENSQHIQERTCTNWTVVQQFVPTNPMQLIDSKREEFRKYLERAGVMEALTKVLVGLYEEAEKPTNALEYPL</sequence>
<feature type="region of interest" description="Disordered" evidence="4">
    <location>
        <begin position="94"/>
        <end position="114"/>
    </location>
</feature>
<dbReference type="GO" id="GO:0003713">
    <property type="term" value="F:transcription coactivator activity"/>
    <property type="evidence" value="ECO:0007669"/>
    <property type="project" value="InterPro"/>
</dbReference>
<evidence type="ECO:0000256" key="2">
    <source>
        <dbReference type="ARBA" id="ARBA00009389"/>
    </source>
</evidence>
<dbReference type="GO" id="GO:0005634">
    <property type="term" value="C:nucleus"/>
    <property type="evidence" value="ECO:0007669"/>
    <property type="project" value="UniProtKB-SubCell"/>
</dbReference>
<feature type="region of interest" description="Disordered" evidence="4">
    <location>
        <begin position="27"/>
        <end position="71"/>
    </location>
</feature>
<evidence type="ECO:0000313" key="5">
    <source>
        <dbReference type="EMBL" id="CAD7407591.1"/>
    </source>
</evidence>
<reference evidence="5" key="1">
    <citation type="submission" date="2020-11" db="EMBL/GenBank/DDBJ databases">
        <authorList>
            <person name="Tran Van P."/>
        </authorList>
    </citation>
    <scope>NUCLEOTIDE SEQUENCE</scope>
</reference>
<comment type="subcellular location">
    <subcellularLocation>
        <location evidence="1">Nucleus</location>
    </subcellularLocation>
</comment>
<evidence type="ECO:0000256" key="1">
    <source>
        <dbReference type="ARBA" id="ARBA00004123"/>
    </source>
</evidence>
<organism evidence="5">
    <name type="scientific">Timema poppense</name>
    <name type="common">Walking stick</name>
    <dbReference type="NCBI Taxonomy" id="170557"/>
    <lineage>
        <taxon>Eukaryota</taxon>
        <taxon>Metazoa</taxon>
        <taxon>Ecdysozoa</taxon>
        <taxon>Arthropoda</taxon>
        <taxon>Hexapoda</taxon>
        <taxon>Insecta</taxon>
        <taxon>Pterygota</taxon>
        <taxon>Neoptera</taxon>
        <taxon>Polyneoptera</taxon>
        <taxon>Phasmatodea</taxon>
        <taxon>Timematodea</taxon>
        <taxon>Timematoidea</taxon>
        <taxon>Timematidae</taxon>
        <taxon>Timema</taxon>
    </lineage>
</organism>
<protein>
    <submittedName>
        <fullName evidence="5">Uncharacterized protein</fullName>
    </submittedName>
</protein>